<comment type="caution">
    <text evidence="2">The sequence shown here is derived from an EMBL/GenBank/DDBJ whole genome shotgun (WGS) entry which is preliminary data.</text>
</comment>
<dbReference type="Gene3D" id="2.170.270.10">
    <property type="entry name" value="SET domain"/>
    <property type="match status" value="1"/>
</dbReference>
<dbReference type="InterPro" id="IPR001214">
    <property type="entry name" value="SET_dom"/>
</dbReference>
<gene>
    <name evidence="2" type="ORF">EHS25_007912</name>
</gene>
<dbReference type="EMBL" id="RSCD01000004">
    <property type="protein sequence ID" value="RSH93554.1"/>
    <property type="molecule type" value="Genomic_DNA"/>
</dbReference>
<dbReference type="PANTHER" id="PTHR47332">
    <property type="entry name" value="SET DOMAIN-CONTAINING PROTEIN 5"/>
    <property type="match status" value="1"/>
</dbReference>
<evidence type="ECO:0000259" key="1">
    <source>
        <dbReference type="PROSITE" id="PS50280"/>
    </source>
</evidence>
<dbReference type="PROSITE" id="PS50280">
    <property type="entry name" value="SET"/>
    <property type="match status" value="1"/>
</dbReference>
<dbReference type="CDD" id="cd20071">
    <property type="entry name" value="SET_SMYD"/>
    <property type="match status" value="1"/>
</dbReference>
<protein>
    <recommendedName>
        <fullName evidence="1">SET domain-containing protein</fullName>
    </recommendedName>
</protein>
<dbReference type="PANTHER" id="PTHR47332:SF6">
    <property type="entry name" value="SET DOMAIN-CONTAINING PROTEIN"/>
    <property type="match status" value="1"/>
</dbReference>
<dbReference type="Proteomes" id="UP000279259">
    <property type="component" value="Unassembled WGS sequence"/>
</dbReference>
<feature type="domain" description="SET" evidence="1">
    <location>
        <begin position="16"/>
        <end position="169"/>
    </location>
</feature>
<proteinExistence type="predicted"/>
<dbReference type="InterPro" id="IPR046341">
    <property type="entry name" value="SET_dom_sf"/>
</dbReference>
<organism evidence="2 3">
    <name type="scientific">Saitozyma podzolica</name>
    <dbReference type="NCBI Taxonomy" id="1890683"/>
    <lineage>
        <taxon>Eukaryota</taxon>
        <taxon>Fungi</taxon>
        <taxon>Dikarya</taxon>
        <taxon>Basidiomycota</taxon>
        <taxon>Agaricomycotina</taxon>
        <taxon>Tremellomycetes</taxon>
        <taxon>Tremellales</taxon>
        <taxon>Trimorphomycetaceae</taxon>
        <taxon>Saitozyma</taxon>
    </lineage>
</organism>
<dbReference type="OrthoDB" id="265717at2759"/>
<name>A0A427YR14_9TREE</name>
<dbReference type="InterPro" id="IPR053185">
    <property type="entry name" value="SET_domain_protein"/>
</dbReference>
<evidence type="ECO:0000313" key="3">
    <source>
        <dbReference type="Proteomes" id="UP000279259"/>
    </source>
</evidence>
<sequence length="332" mass="36757">MPSQDDQPTCAYSPDDCCALSQVPSKGLGLVATKHIPRSSTILSEPPLLVFPSVPTADTMKQLYAGLSPSNRKAFASFQPSGENDDLLVDIAKTNGIILSSNTEEKGIPQAMGGAGRKPVKMAVFEWASRVNHSCVPNAIWRWDKTEEKLILSAWRDIPPGSEITASYFDRTSDWLVAPQHARDAELRTSFSFSCLCDACVQPGITRATSNAALRHYRALRELWSFDDDDGEEFASDRYLTWAADLPVALAVLATAKQILEEQQKWEEIGLVITATFAVYCVRGKASAARKAAREAMAQDSIQMGPGMARFWDEWTHKTRHHGLWNTGRFYV</sequence>
<dbReference type="STRING" id="1890683.A0A427YR14"/>
<dbReference type="Pfam" id="PF00856">
    <property type="entry name" value="SET"/>
    <property type="match status" value="1"/>
</dbReference>
<accession>A0A427YR14</accession>
<evidence type="ECO:0000313" key="2">
    <source>
        <dbReference type="EMBL" id="RSH93554.1"/>
    </source>
</evidence>
<dbReference type="AlphaFoldDB" id="A0A427YR14"/>
<reference evidence="2 3" key="1">
    <citation type="submission" date="2018-11" db="EMBL/GenBank/DDBJ databases">
        <title>Genome sequence of Saitozyma podzolica DSM 27192.</title>
        <authorList>
            <person name="Aliyu H."/>
            <person name="Gorte O."/>
            <person name="Ochsenreither K."/>
        </authorList>
    </citation>
    <scope>NUCLEOTIDE SEQUENCE [LARGE SCALE GENOMIC DNA]</scope>
    <source>
        <strain evidence="2 3">DSM 27192</strain>
    </source>
</reference>
<dbReference type="SMART" id="SM00317">
    <property type="entry name" value="SET"/>
    <property type="match status" value="1"/>
</dbReference>
<dbReference type="SUPFAM" id="SSF82199">
    <property type="entry name" value="SET domain"/>
    <property type="match status" value="1"/>
</dbReference>
<keyword evidence="3" id="KW-1185">Reference proteome</keyword>